<evidence type="ECO:0000313" key="1">
    <source>
        <dbReference type="EMBL" id="AKG94474.1"/>
    </source>
</evidence>
<name>A0A0F7DD41_9CAUD</name>
<dbReference type="RefSeq" id="YP_009191794.1">
    <property type="nucleotide sequence ID" value="NC_028702.1"/>
</dbReference>
<evidence type="ECO:0000313" key="2">
    <source>
        <dbReference type="Proteomes" id="UP000201918"/>
    </source>
</evidence>
<dbReference type="KEGG" id="vg:26520523"/>
<organism evidence="1 2">
    <name type="scientific">Delftia phage IME-DE1</name>
    <dbReference type="NCBI Taxonomy" id="1647385"/>
    <lineage>
        <taxon>Viruses</taxon>
        <taxon>Duplodnaviria</taxon>
        <taxon>Heunggongvirae</taxon>
        <taxon>Uroviricota</taxon>
        <taxon>Caudoviricetes</taxon>
        <taxon>Autographivirales</taxon>
        <taxon>Autotranscriptaviridae</taxon>
        <taxon>Piedvirus</taxon>
        <taxon>Piedvirus IMEDE1</taxon>
    </lineage>
</organism>
<dbReference type="OrthoDB" id="26980at10239"/>
<keyword evidence="2" id="KW-1185">Reference proteome</keyword>
<sequence length="104" mass="11145">MNVLSTLTIGLNYGAPAGDNKGKQVPLVVAQKAIAEAMKAQSIDCYTIIECKGYWQGEPECSLRVEVVHNDAHAAVKAVARMVKETLLQEAVLLVHSAVQGELV</sequence>
<dbReference type="GeneID" id="26520523"/>
<dbReference type="Proteomes" id="UP000201918">
    <property type="component" value="Segment"/>
</dbReference>
<reference evidence="1 2" key="1">
    <citation type="submission" date="2015-04" db="EMBL/GenBank/DDBJ databases">
        <title>Isolation and genomic analysis of Delftia bacteriophage IME-DE1.</title>
        <authorList>
            <person name="Kang H."/>
        </authorList>
    </citation>
    <scope>NUCLEOTIDE SEQUENCE [LARGE SCALE GENOMIC DNA]</scope>
</reference>
<dbReference type="EMBL" id="KR153873">
    <property type="protein sequence ID" value="AKG94474.1"/>
    <property type="molecule type" value="Genomic_DNA"/>
</dbReference>
<accession>A0A0F7DD41</accession>
<protein>
    <submittedName>
        <fullName evidence="1">Uncharacterized protein</fullName>
    </submittedName>
</protein>
<proteinExistence type="predicted"/>